<evidence type="ECO:0000256" key="2">
    <source>
        <dbReference type="ARBA" id="ARBA00012452"/>
    </source>
</evidence>
<dbReference type="SUPFAM" id="SSF47616">
    <property type="entry name" value="GST C-terminal domain-like"/>
    <property type="match status" value="3"/>
</dbReference>
<dbReference type="InterPro" id="IPR036249">
    <property type="entry name" value="Thioredoxin-like_sf"/>
</dbReference>
<dbReference type="InterPro" id="IPR036282">
    <property type="entry name" value="Glutathione-S-Trfase_C_sf"/>
</dbReference>
<dbReference type="Gene3D" id="1.20.1050.10">
    <property type="match status" value="3"/>
</dbReference>
<dbReference type="PANTHER" id="PTHR44750">
    <property type="entry name" value="GLUTATHIONE S-TRANSFERASE T1-RELATED"/>
    <property type="match status" value="1"/>
</dbReference>
<proteinExistence type="inferred from homology"/>
<accession>A0A5N6N337</accession>
<dbReference type="CDD" id="cd03183">
    <property type="entry name" value="GST_C_Theta"/>
    <property type="match status" value="1"/>
</dbReference>
<dbReference type="InterPro" id="IPR010987">
    <property type="entry name" value="Glutathione-S-Trfase_C-like"/>
</dbReference>
<dbReference type="SUPFAM" id="SSF52833">
    <property type="entry name" value="Thioredoxin-like"/>
    <property type="match status" value="3"/>
</dbReference>
<dbReference type="OrthoDB" id="422574at2759"/>
<evidence type="ECO:0000256" key="5">
    <source>
        <dbReference type="ARBA" id="ARBA00047960"/>
    </source>
</evidence>
<dbReference type="PANTHER" id="PTHR44750:SF1">
    <property type="entry name" value="GLUTATHIONE S-TRANSFERASE T1-RELATED"/>
    <property type="match status" value="1"/>
</dbReference>
<sequence length="636" mass="72316">MVLKVYGNRLSEPSRAVIIFCKANGIEFEEIETDILKNQQHSPEYKDINPMRQIPAIVDGELKLFESHAILIYLSCAFPQVASHWYPNEIHKRAKIHSVLDWHHSFLRRGAAGFVFNTLLGPLSGIRHYPQVAIQAEEILLRSLSKLEHSWLKDGPFLAGNTQPSIADLILACEIMQLEVPCDWELVHEVLMNDYFFKVLKLNGIDFEEIRIDVLKNKQFSPEFKAINPMSRVPAIVDGRFKLFESHAILIYICCAFPGVASHWYPSDLFKRSKIHSVLDWHHSNLRSGTVGLIFNTILAPLNGFPSNPQAAKEGEKLLMKSLSKLEDFWLKDGRFLVGSSQPSIADISLVCEIMQLEILSEKDHDRILSPYKRVVQWIEDTRKATAPHFDEVHGILFKAQKRIRERLATESVKNELKSKLMNGIDFEEITIDILKNQQHAPEYKAINPMSQVPTIVDGDFTLFESHAILIYLCCKYPGVASHWYPSDLIERAKVHSVLDWHHANLRRGSVGVIMNKVILPLNGLPSNPQATEEAEKTLEKALTILETFWLKDGPFLAGRSQPSIADLNLVSEVMELQLLSEKDHDRILSPFKKVLQWVEDTKSATAPHFEEIHGVLFKAKKDIGEVLATKSGKNE</sequence>
<dbReference type="InterPro" id="IPR004045">
    <property type="entry name" value="Glutathione_S-Trfase_N"/>
</dbReference>
<dbReference type="Pfam" id="PF02798">
    <property type="entry name" value="GST_N"/>
    <property type="match status" value="3"/>
</dbReference>
<comment type="catalytic activity">
    <reaction evidence="5">
        <text>RX + glutathione = an S-substituted glutathione + a halide anion + H(+)</text>
        <dbReference type="Rhea" id="RHEA:16437"/>
        <dbReference type="ChEBI" id="CHEBI:15378"/>
        <dbReference type="ChEBI" id="CHEBI:16042"/>
        <dbReference type="ChEBI" id="CHEBI:17792"/>
        <dbReference type="ChEBI" id="CHEBI:57925"/>
        <dbReference type="ChEBI" id="CHEBI:90779"/>
        <dbReference type="EC" id="2.5.1.18"/>
    </reaction>
</comment>
<keyword evidence="9" id="KW-1185">Reference proteome</keyword>
<dbReference type="PROSITE" id="PS50405">
    <property type="entry name" value="GST_CTER"/>
    <property type="match status" value="3"/>
</dbReference>
<dbReference type="InterPro" id="IPR043377">
    <property type="entry name" value="GSTT1/2/3"/>
</dbReference>
<feature type="domain" description="GST C-terminal" evidence="7">
    <location>
        <begin position="268"/>
        <end position="412"/>
    </location>
</feature>
<comment type="similarity">
    <text evidence="1">Belongs to the GST superfamily. Theta family.</text>
</comment>
<feature type="domain" description="GST C-terminal" evidence="7">
    <location>
        <begin position="488"/>
        <end position="624"/>
    </location>
</feature>
<comment type="caution">
    <text evidence="8">The sequence shown here is derived from an EMBL/GenBank/DDBJ whole genome shotgun (WGS) entry which is preliminary data.</text>
</comment>
<gene>
    <name evidence="8" type="ORF">E3N88_24867</name>
</gene>
<dbReference type="EC" id="2.5.1.18" evidence="2"/>
<dbReference type="GO" id="GO:0004364">
    <property type="term" value="F:glutathione transferase activity"/>
    <property type="evidence" value="ECO:0007669"/>
    <property type="project" value="UniProtKB-EC"/>
</dbReference>
<dbReference type="Gene3D" id="3.40.30.10">
    <property type="entry name" value="Glutaredoxin"/>
    <property type="match status" value="3"/>
</dbReference>
<dbReference type="GO" id="GO:0009407">
    <property type="term" value="P:toxin catabolic process"/>
    <property type="evidence" value="ECO:0007669"/>
    <property type="project" value="UniProtKB-ARBA"/>
</dbReference>
<dbReference type="SFLD" id="SFLDG00358">
    <property type="entry name" value="Main_(cytGST)"/>
    <property type="match status" value="3"/>
</dbReference>
<evidence type="ECO:0000256" key="3">
    <source>
        <dbReference type="ARBA" id="ARBA00022575"/>
    </source>
</evidence>
<dbReference type="Proteomes" id="UP000326396">
    <property type="component" value="Linkage Group LG3"/>
</dbReference>
<feature type="domain" description="GST N-terminal" evidence="6">
    <location>
        <begin position="423"/>
        <end position="481"/>
    </location>
</feature>
<protein>
    <recommendedName>
        <fullName evidence="2">glutathione transferase</fullName>
        <ecNumber evidence="2">2.5.1.18</ecNumber>
    </recommendedName>
</protein>
<dbReference type="PROSITE" id="PS50404">
    <property type="entry name" value="GST_NTER"/>
    <property type="match status" value="3"/>
</dbReference>
<evidence type="ECO:0000256" key="1">
    <source>
        <dbReference type="ARBA" id="ARBA00009899"/>
    </source>
</evidence>
<feature type="domain" description="GST N-terminal" evidence="6">
    <location>
        <begin position="1"/>
        <end position="82"/>
    </location>
</feature>
<dbReference type="SFLD" id="SFLDS00019">
    <property type="entry name" value="Glutathione_Transferase_(cytos"/>
    <property type="match status" value="3"/>
</dbReference>
<evidence type="ECO:0000313" key="9">
    <source>
        <dbReference type="Proteomes" id="UP000326396"/>
    </source>
</evidence>
<feature type="domain" description="GST N-terminal" evidence="6">
    <location>
        <begin position="199"/>
        <end position="261"/>
    </location>
</feature>
<reference evidence="8 9" key="1">
    <citation type="submission" date="2019-05" db="EMBL/GenBank/DDBJ databases">
        <title>Mikania micrantha, genome provides insights into the molecular mechanism of rapid growth.</title>
        <authorList>
            <person name="Liu B."/>
        </authorList>
    </citation>
    <scope>NUCLEOTIDE SEQUENCE [LARGE SCALE GENOMIC DNA]</scope>
    <source>
        <strain evidence="8">NLD-2019</strain>
        <tissue evidence="8">Leaf</tissue>
    </source>
</reference>
<dbReference type="InterPro" id="IPR040079">
    <property type="entry name" value="Glutathione_S-Trfase"/>
</dbReference>
<dbReference type="InterPro" id="IPR040077">
    <property type="entry name" value="GST_C_Theta"/>
</dbReference>
<evidence type="ECO:0000259" key="7">
    <source>
        <dbReference type="PROSITE" id="PS50405"/>
    </source>
</evidence>
<keyword evidence="3" id="KW-0216">Detoxification</keyword>
<evidence type="ECO:0000256" key="4">
    <source>
        <dbReference type="ARBA" id="ARBA00022679"/>
    </source>
</evidence>
<organism evidence="8 9">
    <name type="scientific">Mikania micrantha</name>
    <name type="common">bitter vine</name>
    <dbReference type="NCBI Taxonomy" id="192012"/>
    <lineage>
        <taxon>Eukaryota</taxon>
        <taxon>Viridiplantae</taxon>
        <taxon>Streptophyta</taxon>
        <taxon>Embryophyta</taxon>
        <taxon>Tracheophyta</taxon>
        <taxon>Spermatophyta</taxon>
        <taxon>Magnoliopsida</taxon>
        <taxon>eudicotyledons</taxon>
        <taxon>Gunneridae</taxon>
        <taxon>Pentapetalae</taxon>
        <taxon>asterids</taxon>
        <taxon>campanulids</taxon>
        <taxon>Asterales</taxon>
        <taxon>Asteraceae</taxon>
        <taxon>Asteroideae</taxon>
        <taxon>Heliantheae alliance</taxon>
        <taxon>Eupatorieae</taxon>
        <taxon>Mikania</taxon>
    </lineage>
</organism>
<evidence type="ECO:0000259" key="6">
    <source>
        <dbReference type="PROSITE" id="PS50404"/>
    </source>
</evidence>
<dbReference type="EMBL" id="SZYD01000013">
    <property type="protein sequence ID" value="KAD4384699.1"/>
    <property type="molecule type" value="Genomic_DNA"/>
</dbReference>
<feature type="domain" description="GST C-terminal" evidence="7">
    <location>
        <begin position="89"/>
        <end position="224"/>
    </location>
</feature>
<dbReference type="InterPro" id="IPR040075">
    <property type="entry name" value="GST_N_Theta"/>
</dbReference>
<keyword evidence="4" id="KW-0808">Transferase</keyword>
<evidence type="ECO:0000313" key="8">
    <source>
        <dbReference type="EMBL" id="KAD4384699.1"/>
    </source>
</evidence>
<dbReference type="AlphaFoldDB" id="A0A5N6N337"/>
<name>A0A5N6N337_9ASTR</name>
<dbReference type="Pfam" id="PF13410">
    <property type="entry name" value="GST_C_2"/>
    <property type="match status" value="1"/>
</dbReference>
<dbReference type="FunFam" id="1.20.1050.10:FF:000039">
    <property type="entry name" value="Glutathione S-transferase theta-1"/>
    <property type="match status" value="2"/>
</dbReference>
<dbReference type="CDD" id="cd03050">
    <property type="entry name" value="GST_N_Theta"/>
    <property type="match status" value="1"/>
</dbReference>